<evidence type="ECO:0000313" key="2">
    <source>
        <dbReference type="EMBL" id="KAJ1989781.1"/>
    </source>
</evidence>
<name>A0ABQ8PIH9_9FUNG</name>
<protein>
    <submittedName>
        <fullName evidence="2">Uncharacterized protein</fullName>
    </submittedName>
</protein>
<gene>
    <name evidence="2" type="ORF">EDC05_004481</name>
</gene>
<evidence type="ECO:0000256" key="1">
    <source>
        <dbReference type="SAM" id="MobiDB-lite"/>
    </source>
</evidence>
<reference evidence="2" key="1">
    <citation type="submission" date="2022-07" db="EMBL/GenBank/DDBJ databases">
        <title>Phylogenomic reconstructions and comparative analyses of Kickxellomycotina fungi.</title>
        <authorList>
            <person name="Reynolds N.K."/>
            <person name="Stajich J.E."/>
            <person name="Barry K."/>
            <person name="Grigoriev I.V."/>
            <person name="Crous P."/>
            <person name="Smith M.E."/>
        </authorList>
    </citation>
    <scope>NUCLEOTIDE SEQUENCE</scope>
    <source>
        <strain evidence="2">BCRC 34882</strain>
    </source>
</reference>
<proteinExistence type="predicted"/>
<accession>A0ABQ8PIH9</accession>
<dbReference type="EMBL" id="JANBQD010000062">
    <property type="protein sequence ID" value="KAJ1989781.1"/>
    <property type="molecule type" value="Genomic_DNA"/>
</dbReference>
<organism evidence="2 3">
    <name type="scientific">Coemansia umbellata</name>
    <dbReference type="NCBI Taxonomy" id="1424467"/>
    <lineage>
        <taxon>Eukaryota</taxon>
        <taxon>Fungi</taxon>
        <taxon>Fungi incertae sedis</taxon>
        <taxon>Zoopagomycota</taxon>
        <taxon>Kickxellomycotina</taxon>
        <taxon>Kickxellomycetes</taxon>
        <taxon>Kickxellales</taxon>
        <taxon>Kickxellaceae</taxon>
        <taxon>Coemansia</taxon>
    </lineage>
</organism>
<comment type="caution">
    <text evidence="2">The sequence shown here is derived from an EMBL/GenBank/DDBJ whole genome shotgun (WGS) entry which is preliminary data.</text>
</comment>
<dbReference type="Proteomes" id="UP001151295">
    <property type="component" value="Unassembled WGS sequence"/>
</dbReference>
<feature type="compositionally biased region" description="Basic residues" evidence="1">
    <location>
        <begin position="10"/>
        <end position="24"/>
    </location>
</feature>
<evidence type="ECO:0000313" key="3">
    <source>
        <dbReference type="Proteomes" id="UP001151295"/>
    </source>
</evidence>
<feature type="region of interest" description="Disordered" evidence="1">
    <location>
        <begin position="1"/>
        <end position="55"/>
    </location>
</feature>
<keyword evidence="3" id="KW-1185">Reference proteome</keyword>
<sequence length="108" mass="12701">MSKRVDGRQSFRRKHGHPLKRKQPMIKQSVTNESLVDEREQQPMGEQQQPKVKRGHSSQASCTAIFVFLFKLFRVWLLDNLQKGCLFIFLLFEKVDECELFPKSGFMV</sequence>